<evidence type="ECO:0000256" key="4">
    <source>
        <dbReference type="ARBA" id="ARBA00023136"/>
    </source>
</evidence>
<name>A0ABT9IWF7_9BACL</name>
<evidence type="ECO:0000313" key="8">
    <source>
        <dbReference type="Proteomes" id="UP001231941"/>
    </source>
</evidence>
<feature type="transmembrane region" description="Helical" evidence="5">
    <location>
        <begin position="250"/>
        <end position="270"/>
    </location>
</feature>
<organism evidence="7 8">
    <name type="scientific">Chengkuizengella axinellae</name>
    <dbReference type="NCBI Taxonomy" id="3064388"/>
    <lineage>
        <taxon>Bacteria</taxon>
        <taxon>Bacillati</taxon>
        <taxon>Bacillota</taxon>
        <taxon>Bacilli</taxon>
        <taxon>Bacillales</taxon>
        <taxon>Paenibacillaceae</taxon>
        <taxon>Chengkuizengella</taxon>
    </lineage>
</organism>
<feature type="transmembrane region" description="Helical" evidence="5">
    <location>
        <begin position="149"/>
        <end position="173"/>
    </location>
</feature>
<feature type="transmembrane region" description="Helical" evidence="5">
    <location>
        <begin position="29"/>
        <end position="50"/>
    </location>
</feature>
<feature type="domain" description="ABC-2 type transporter transmembrane" evidence="6">
    <location>
        <begin position="61"/>
        <end position="266"/>
    </location>
</feature>
<dbReference type="RefSeq" id="WP_305990409.1">
    <property type="nucleotide sequence ID" value="NZ_JAVAMP010000001.1"/>
</dbReference>
<comment type="caution">
    <text evidence="7">The sequence shown here is derived from an EMBL/GenBank/DDBJ whole genome shotgun (WGS) entry which is preliminary data.</text>
</comment>
<feature type="transmembrane region" description="Helical" evidence="5">
    <location>
        <begin position="209"/>
        <end position="230"/>
    </location>
</feature>
<protein>
    <submittedName>
        <fullName evidence="7">ABC transporter permease</fullName>
    </submittedName>
</protein>
<evidence type="ECO:0000256" key="5">
    <source>
        <dbReference type="SAM" id="Phobius"/>
    </source>
</evidence>
<feature type="transmembrane region" description="Helical" evidence="5">
    <location>
        <begin position="179"/>
        <end position="202"/>
    </location>
</feature>
<dbReference type="Proteomes" id="UP001231941">
    <property type="component" value="Unassembled WGS sequence"/>
</dbReference>
<keyword evidence="4 5" id="KW-0472">Membrane</keyword>
<feature type="transmembrane region" description="Helical" evidence="5">
    <location>
        <begin position="121"/>
        <end position="142"/>
    </location>
</feature>
<evidence type="ECO:0000259" key="6">
    <source>
        <dbReference type="Pfam" id="PF12698"/>
    </source>
</evidence>
<keyword evidence="2 5" id="KW-0812">Transmembrane</keyword>
<proteinExistence type="predicted"/>
<dbReference type="EMBL" id="JAVAMP010000001">
    <property type="protein sequence ID" value="MDP5273120.1"/>
    <property type="molecule type" value="Genomic_DNA"/>
</dbReference>
<dbReference type="Pfam" id="PF12698">
    <property type="entry name" value="ABC2_membrane_3"/>
    <property type="match status" value="1"/>
</dbReference>
<evidence type="ECO:0000256" key="1">
    <source>
        <dbReference type="ARBA" id="ARBA00004141"/>
    </source>
</evidence>
<reference evidence="7 8" key="1">
    <citation type="submission" date="2023-08" db="EMBL/GenBank/DDBJ databases">
        <authorList>
            <person name="Park J.-S."/>
        </authorList>
    </citation>
    <scope>NUCLEOTIDE SEQUENCE [LARGE SCALE GENOMIC DNA]</scope>
    <source>
        <strain evidence="7 8">2205SS18-9</strain>
    </source>
</reference>
<evidence type="ECO:0000256" key="3">
    <source>
        <dbReference type="ARBA" id="ARBA00022989"/>
    </source>
</evidence>
<dbReference type="PANTHER" id="PTHR43471:SF12">
    <property type="entry name" value="HYPOTHETICAL MEMBRANE PROTEIN, CONSERVED"/>
    <property type="match status" value="1"/>
</dbReference>
<dbReference type="InterPro" id="IPR013525">
    <property type="entry name" value="ABC2_TM"/>
</dbReference>
<dbReference type="PANTHER" id="PTHR43471">
    <property type="entry name" value="ABC TRANSPORTER PERMEASE"/>
    <property type="match status" value="1"/>
</dbReference>
<keyword evidence="8" id="KW-1185">Reference proteome</keyword>
<feature type="transmembrane region" description="Helical" evidence="5">
    <location>
        <begin position="66"/>
        <end position="86"/>
    </location>
</feature>
<comment type="subcellular location">
    <subcellularLocation>
        <location evidence="1">Membrane</location>
        <topology evidence="1">Multi-pass membrane protein</topology>
    </subcellularLocation>
</comment>
<gene>
    <name evidence="7" type="ORF">Q5Y73_03300</name>
</gene>
<evidence type="ECO:0000256" key="2">
    <source>
        <dbReference type="ARBA" id="ARBA00022692"/>
    </source>
</evidence>
<sequence>MMLYLKQKLINPVLEKEFRLRLRTIRSPLALMFYLFAIGLIAFGFMYMMFNDYYYGGMNPERSREMFYFLSGVQLFLILFMTPGLTAGVISSEREKQTLNILLTTQQSSTTIILSKLFSSISFMILIVFATLPIYSIVFLFGGISPSQVVFIFLFYIFLMFSLGAFGILFSTIFKKTMIAIITTYGTTIFLYGFTGLAAIFFESINRGVGSNLVGFLLSLNPLAALISMYDSNFTEQMFRSQKDFQIWEIFVFVYFIIMIICILLSIRFLRPALKKKKLKQS</sequence>
<accession>A0ABT9IWF7</accession>
<keyword evidence="3 5" id="KW-1133">Transmembrane helix</keyword>
<evidence type="ECO:0000313" key="7">
    <source>
        <dbReference type="EMBL" id="MDP5273120.1"/>
    </source>
</evidence>